<protein>
    <submittedName>
        <fullName evidence="4">Aldehyde dehydrogenase family protein</fullName>
    </submittedName>
</protein>
<accession>A0AAW8CEU5</accession>
<name>A0AAW8CEU5_9PAST</name>
<keyword evidence="2" id="KW-0560">Oxidoreductase</keyword>
<dbReference type="GO" id="GO:0005737">
    <property type="term" value="C:cytoplasm"/>
    <property type="evidence" value="ECO:0007669"/>
    <property type="project" value="TreeGrafter"/>
</dbReference>
<proteinExistence type="inferred from homology"/>
<dbReference type="AlphaFoldDB" id="A0AAW8CEU5"/>
<reference evidence="4" key="1">
    <citation type="journal article" date="2023" name="Front. Microbiol.">
        <title>Phylogeography and host specificity of Pasteurellaceae pathogenic to sea-farmed fish in the north-east Atlantic.</title>
        <authorList>
            <person name="Gulla S."/>
            <person name="Colquhoun D.J."/>
            <person name="Olsen A.B."/>
            <person name="Spilsberg B."/>
            <person name="Lagesen K."/>
            <person name="Aakesson C.P."/>
            <person name="Strom S."/>
            <person name="Manji F."/>
            <person name="Birkbeck T.H."/>
            <person name="Nilsen H.K."/>
        </authorList>
    </citation>
    <scope>NUCLEOTIDE SEQUENCE</scope>
    <source>
        <strain evidence="4">VIB1234</strain>
    </source>
</reference>
<organism evidence="4 5">
    <name type="scientific">Pasteurella atlantica</name>
    <dbReference type="NCBI Taxonomy" id="2827233"/>
    <lineage>
        <taxon>Bacteria</taxon>
        <taxon>Pseudomonadati</taxon>
        <taxon>Pseudomonadota</taxon>
        <taxon>Gammaproteobacteria</taxon>
        <taxon>Pasteurellales</taxon>
        <taxon>Pasteurellaceae</taxon>
        <taxon>Pasteurella</taxon>
    </lineage>
</organism>
<comment type="similarity">
    <text evidence="1">Belongs to the aldehyde dehydrogenase family.</text>
</comment>
<dbReference type="SUPFAM" id="SSF53720">
    <property type="entry name" value="ALDH-like"/>
    <property type="match status" value="1"/>
</dbReference>
<comment type="caution">
    <text evidence="4">The sequence shown here is derived from an EMBL/GenBank/DDBJ whole genome shotgun (WGS) entry which is preliminary data.</text>
</comment>
<evidence type="ECO:0000313" key="5">
    <source>
        <dbReference type="Proteomes" id="UP001230466"/>
    </source>
</evidence>
<dbReference type="Proteomes" id="UP001230466">
    <property type="component" value="Unassembled WGS sequence"/>
</dbReference>
<evidence type="ECO:0000313" key="4">
    <source>
        <dbReference type="EMBL" id="MDP8186176.1"/>
    </source>
</evidence>
<dbReference type="GO" id="GO:0006081">
    <property type="term" value="P:aldehyde metabolic process"/>
    <property type="evidence" value="ECO:0007669"/>
    <property type="project" value="InterPro"/>
</dbReference>
<dbReference type="Pfam" id="PF00171">
    <property type="entry name" value="Aldedh"/>
    <property type="match status" value="1"/>
</dbReference>
<dbReference type="RefSeq" id="WP_211598991.1">
    <property type="nucleotide sequence ID" value="NZ_JAGRQI010000020.1"/>
</dbReference>
<dbReference type="InterPro" id="IPR012394">
    <property type="entry name" value="Aldehyde_DH_NAD(P)"/>
</dbReference>
<sequence length="127" mass="14595">MQQEIFAPVLPIIAFEDLDQTITQVKQYEKPLSCYIFCKNKQITTHLLNEISFGGGAINDALMHLSNHHLPFGGVGFSGMGSYHGKAGFECFSHYKSIFEKPFWFESDLKYPPYTTLKQKILRWITK</sequence>
<gene>
    <name evidence="4" type="ORF">QJU78_00055</name>
</gene>
<dbReference type="Gene3D" id="3.40.605.10">
    <property type="entry name" value="Aldehyde Dehydrogenase, Chain A, domain 1"/>
    <property type="match status" value="1"/>
</dbReference>
<dbReference type="PANTHER" id="PTHR43570">
    <property type="entry name" value="ALDEHYDE DEHYDROGENASE"/>
    <property type="match status" value="1"/>
</dbReference>
<dbReference type="Gene3D" id="3.40.309.10">
    <property type="entry name" value="Aldehyde Dehydrogenase, Chain A, domain 2"/>
    <property type="match status" value="1"/>
</dbReference>
<evidence type="ECO:0000259" key="3">
    <source>
        <dbReference type="Pfam" id="PF00171"/>
    </source>
</evidence>
<dbReference type="InterPro" id="IPR016162">
    <property type="entry name" value="Ald_DH_N"/>
</dbReference>
<evidence type="ECO:0000256" key="1">
    <source>
        <dbReference type="ARBA" id="ARBA00009986"/>
    </source>
</evidence>
<dbReference type="InterPro" id="IPR015590">
    <property type="entry name" value="Aldehyde_DH_dom"/>
</dbReference>
<dbReference type="PANTHER" id="PTHR43570:SF16">
    <property type="entry name" value="ALDEHYDE DEHYDROGENASE TYPE III, ISOFORM Q"/>
    <property type="match status" value="1"/>
</dbReference>
<evidence type="ECO:0000256" key="2">
    <source>
        <dbReference type="ARBA" id="ARBA00023002"/>
    </source>
</evidence>
<dbReference type="GO" id="GO:0004029">
    <property type="term" value="F:aldehyde dehydrogenase (NAD+) activity"/>
    <property type="evidence" value="ECO:0007669"/>
    <property type="project" value="TreeGrafter"/>
</dbReference>
<dbReference type="EMBL" id="JASAYJ010000001">
    <property type="protein sequence ID" value="MDP8186176.1"/>
    <property type="molecule type" value="Genomic_DNA"/>
</dbReference>
<dbReference type="InterPro" id="IPR016161">
    <property type="entry name" value="Ald_DH/histidinol_DH"/>
</dbReference>
<feature type="domain" description="Aldehyde dehydrogenase" evidence="3">
    <location>
        <begin position="1"/>
        <end position="98"/>
    </location>
</feature>
<dbReference type="InterPro" id="IPR016163">
    <property type="entry name" value="Ald_DH_C"/>
</dbReference>